<name>A0ABS5EYS1_9PROT</name>
<dbReference type="EMBL" id="JAAGBB010000015">
    <property type="protein sequence ID" value="MBR0665434.1"/>
    <property type="molecule type" value="Genomic_DNA"/>
</dbReference>
<dbReference type="Gene3D" id="2.40.50.100">
    <property type="match status" value="1"/>
</dbReference>
<dbReference type="RefSeq" id="WP_211853108.1">
    <property type="nucleotide sequence ID" value="NZ_JAAGBB010000015.1"/>
</dbReference>
<feature type="domain" description="Multidrug resistance protein MdtA-like barrel-sandwich hybrid" evidence="3">
    <location>
        <begin position="50"/>
        <end position="244"/>
    </location>
</feature>
<dbReference type="Gene3D" id="2.40.30.170">
    <property type="match status" value="1"/>
</dbReference>
<dbReference type="PANTHER" id="PTHR30386">
    <property type="entry name" value="MEMBRANE FUSION SUBUNIT OF EMRAB-TOLC MULTIDRUG EFFLUX PUMP"/>
    <property type="match status" value="1"/>
</dbReference>
<reference evidence="6" key="1">
    <citation type="journal article" date="2021" name="Syst. Appl. Microbiol.">
        <title>Roseomonas hellenica sp. nov., isolated from roots of wild-growing Alkanna tinctoria.</title>
        <authorList>
            <person name="Rat A."/>
            <person name="Naranjo H.D."/>
            <person name="Lebbe L."/>
            <person name="Cnockaert M."/>
            <person name="Krigas N."/>
            <person name="Grigoriadou K."/>
            <person name="Maloupa E."/>
            <person name="Willems A."/>
        </authorList>
    </citation>
    <scope>NUCLEOTIDE SEQUENCE [LARGE SCALE GENOMIC DNA]</scope>
    <source>
        <strain evidence="6">LMG 31523</strain>
    </source>
</reference>
<feature type="region of interest" description="Disordered" evidence="1">
    <location>
        <begin position="142"/>
        <end position="162"/>
    </location>
</feature>
<dbReference type="Pfam" id="PF25917">
    <property type="entry name" value="BSH_RND"/>
    <property type="match status" value="1"/>
</dbReference>
<gene>
    <name evidence="5" type="ORF">GXW71_13800</name>
</gene>
<accession>A0ABS5EYS1</accession>
<evidence type="ECO:0000256" key="1">
    <source>
        <dbReference type="SAM" id="MobiDB-lite"/>
    </source>
</evidence>
<dbReference type="PANTHER" id="PTHR30386:SF24">
    <property type="entry name" value="MULTIDRUG RESISTANCE EFFLUX PUMP"/>
    <property type="match status" value="1"/>
</dbReference>
<feature type="chain" id="PRO_5045798448" evidence="2">
    <location>
        <begin position="20"/>
        <end position="358"/>
    </location>
</feature>
<evidence type="ECO:0000256" key="2">
    <source>
        <dbReference type="SAM" id="SignalP"/>
    </source>
</evidence>
<dbReference type="InterPro" id="IPR058634">
    <property type="entry name" value="AaeA-lik-b-barrel"/>
</dbReference>
<keyword evidence="2" id="KW-0732">Signal</keyword>
<evidence type="ECO:0000313" key="5">
    <source>
        <dbReference type="EMBL" id="MBR0665434.1"/>
    </source>
</evidence>
<keyword evidence="6" id="KW-1185">Reference proteome</keyword>
<dbReference type="InterPro" id="IPR058625">
    <property type="entry name" value="MdtA-like_BSH"/>
</dbReference>
<comment type="caution">
    <text evidence="5">The sequence shown here is derived from an EMBL/GenBank/DDBJ whole genome shotgun (WGS) entry which is preliminary data.</text>
</comment>
<dbReference type="Pfam" id="PF25963">
    <property type="entry name" value="Beta-barrel_AAEA"/>
    <property type="match status" value="1"/>
</dbReference>
<dbReference type="InterPro" id="IPR050739">
    <property type="entry name" value="MFP"/>
</dbReference>
<dbReference type="Proteomes" id="UP001196870">
    <property type="component" value="Unassembled WGS sequence"/>
</dbReference>
<organism evidence="5 6">
    <name type="scientific">Plastoroseomonas hellenica</name>
    <dbReference type="NCBI Taxonomy" id="2687306"/>
    <lineage>
        <taxon>Bacteria</taxon>
        <taxon>Pseudomonadati</taxon>
        <taxon>Pseudomonadota</taxon>
        <taxon>Alphaproteobacteria</taxon>
        <taxon>Acetobacterales</taxon>
        <taxon>Acetobacteraceae</taxon>
        <taxon>Plastoroseomonas</taxon>
    </lineage>
</organism>
<proteinExistence type="predicted"/>
<evidence type="ECO:0000259" key="4">
    <source>
        <dbReference type="Pfam" id="PF25963"/>
    </source>
</evidence>
<sequence length="358" mass="37777">MKLYTAALGGMLVAGSVFAAASTALNPGGILPFGQATTTDNAFVRGEVTPISPKVAGYIAELGVRDNQAVQAGDILFRIDDADYRARVAQAAAALEGRRAAIDNLATRLELQRAAIEQAAAVLQGAEAEAYRAQRDFTRQRQLTRDGWASQSRGDQAESESLRAEARVAEARANLTGARRQLAVLDSQRPQLEADRDAAAAALRLAEIDLESTVVRAPVDGWVGERQVRLGQYVRPGTQLIAVVAREIWIVANFKETQLPGITPGAAATITVDGVPGIRFTGTVDSVSPASGAQFALLPPDNATGNFTRIAQRVPVRINLRGSEAELARLRPGLSAIVSVTGAAAPDAPSARQVTPRT</sequence>
<evidence type="ECO:0000259" key="3">
    <source>
        <dbReference type="Pfam" id="PF25917"/>
    </source>
</evidence>
<protein>
    <submittedName>
        <fullName evidence="5">HlyD family secretion protein</fullName>
    </submittedName>
</protein>
<dbReference type="SUPFAM" id="SSF111369">
    <property type="entry name" value="HlyD-like secretion proteins"/>
    <property type="match status" value="2"/>
</dbReference>
<feature type="signal peptide" evidence="2">
    <location>
        <begin position="1"/>
        <end position="19"/>
    </location>
</feature>
<dbReference type="Gene3D" id="1.10.287.470">
    <property type="entry name" value="Helix hairpin bin"/>
    <property type="match status" value="2"/>
</dbReference>
<evidence type="ECO:0000313" key="6">
    <source>
        <dbReference type="Proteomes" id="UP001196870"/>
    </source>
</evidence>
<feature type="domain" description="p-hydroxybenzoic acid efflux pump subunit AaeA-like beta-barrel" evidence="4">
    <location>
        <begin position="249"/>
        <end position="341"/>
    </location>
</feature>